<dbReference type="Proteomes" id="UP001589693">
    <property type="component" value="Unassembled WGS sequence"/>
</dbReference>
<dbReference type="PANTHER" id="PTHR43476:SF5">
    <property type="entry name" value="FAD-DEPENDENT MONOOXYGENASE"/>
    <property type="match status" value="1"/>
</dbReference>
<dbReference type="Pfam" id="PF01494">
    <property type="entry name" value="FAD_binding_3"/>
    <property type="match status" value="1"/>
</dbReference>
<protein>
    <submittedName>
        <fullName evidence="3">FAD-dependent oxidoreductase</fullName>
    </submittedName>
</protein>
<evidence type="ECO:0000256" key="1">
    <source>
        <dbReference type="ARBA" id="ARBA00023002"/>
    </source>
</evidence>
<dbReference type="RefSeq" id="WP_377851265.1">
    <property type="nucleotide sequence ID" value="NZ_JBHLZU010000007.1"/>
</dbReference>
<keyword evidence="1" id="KW-0560">Oxidoreductase</keyword>
<gene>
    <name evidence="3" type="ORF">ACFFQA_09135</name>
</gene>
<dbReference type="Gene3D" id="3.50.50.60">
    <property type="entry name" value="FAD/NAD(P)-binding domain"/>
    <property type="match status" value="2"/>
</dbReference>
<accession>A0ABV5ZT87</accession>
<dbReference type="InterPro" id="IPR036188">
    <property type="entry name" value="FAD/NAD-bd_sf"/>
</dbReference>
<sequence length="417" mass="44941">MATDDGRRTCCVVGGGPGGLVLAHLLARAGVEVTLLESQPDFDRDFRGDSLHPATLELMDQLGLADRLLELDHFRATTFKLHTPSGTLTTADYGRIGGRFPYVALMPQARFLDFLAGETAAYPAFRLRTNAKVTGLIEEDGRVAGVRYRAPDGEHHLRTGLVIAADGRFSRMRRLADLPVTSLGGGGDILWFRLPRRADDPPEADVDIYFGAGHYVGLLGGPDSWQVGYTIAKGGFQDARRAGVEPIREFLRRNVGWLADRAGLLTGFDQITLLSVDVARAKRWHRPGLLMIGDAAHVISPVGGNGILMAIQDAVVAANVLIPPLRDTGSVGEDALAEVQRLREPAIEKVQAQQVRIERRTAKALATGKPYKPALVFRLLTSLPAFRVVAARANAYGPDRPTLDPAVLGPAAVGSQS</sequence>
<dbReference type="InterPro" id="IPR002938">
    <property type="entry name" value="FAD-bd"/>
</dbReference>
<evidence type="ECO:0000313" key="3">
    <source>
        <dbReference type="EMBL" id="MFB9904103.1"/>
    </source>
</evidence>
<dbReference type="InterPro" id="IPR050631">
    <property type="entry name" value="PheA/TfdB_FAD_monoxygenase"/>
</dbReference>
<proteinExistence type="predicted"/>
<evidence type="ECO:0000313" key="4">
    <source>
        <dbReference type="Proteomes" id="UP001589693"/>
    </source>
</evidence>
<feature type="domain" description="FAD-binding" evidence="2">
    <location>
        <begin position="10"/>
        <end position="350"/>
    </location>
</feature>
<reference evidence="3 4" key="1">
    <citation type="submission" date="2024-09" db="EMBL/GenBank/DDBJ databases">
        <authorList>
            <person name="Sun Q."/>
            <person name="Mori K."/>
        </authorList>
    </citation>
    <scope>NUCLEOTIDE SEQUENCE [LARGE SCALE GENOMIC DNA]</scope>
    <source>
        <strain evidence="3 4">TBRC 7907</strain>
    </source>
</reference>
<dbReference type="SUPFAM" id="SSF51905">
    <property type="entry name" value="FAD/NAD(P)-binding domain"/>
    <property type="match status" value="1"/>
</dbReference>
<dbReference type="EMBL" id="JBHLZU010000007">
    <property type="protein sequence ID" value="MFB9904103.1"/>
    <property type="molecule type" value="Genomic_DNA"/>
</dbReference>
<name>A0ABV5ZT87_9PSEU</name>
<evidence type="ECO:0000259" key="2">
    <source>
        <dbReference type="Pfam" id="PF01494"/>
    </source>
</evidence>
<dbReference type="PRINTS" id="PR00420">
    <property type="entry name" value="RNGMNOXGNASE"/>
</dbReference>
<organism evidence="3 4">
    <name type="scientific">Allokutzneria oryzae</name>
    <dbReference type="NCBI Taxonomy" id="1378989"/>
    <lineage>
        <taxon>Bacteria</taxon>
        <taxon>Bacillati</taxon>
        <taxon>Actinomycetota</taxon>
        <taxon>Actinomycetes</taxon>
        <taxon>Pseudonocardiales</taxon>
        <taxon>Pseudonocardiaceae</taxon>
        <taxon>Allokutzneria</taxon>
    </lineage>
</organism>
<keyword evidence="4" id="KW-1185">Reference proteome</keyword>
<dbReference type="PANTHER" id="PTHR43476">
    <property type="entry name" value="3-(3-HYDROXY-PHENYL)PROPIONATE/3-HYDROXYCINNAMIC ACID HYDROXYLASE"/>
    <property type="match status" value="1"/>
</dbReference>
<comment type="caution">
    <text evidence="3">The sequence shown here is derived from an EMBL/GenBank/DDBJ whole genome shotgun (WGS) entry which is preliminary data.</text>
</comment>